<feature type="transmembrane region" description="Helical" evidence="2">
    <location>
        <begin position="101"/>
        <end position="125"/>
    </location>
</feature>
<feature type="region of interest" description="Disordered" evidence="1">
    <location>
        <begin position="1"/>
        <end position="24"/>
    </location>
</feature>
<keyword evidence="2" id="KW-0812">Transmembrane</keyword>
<evidence type="ECO:0000313" key="4">
    <source>
        <dbReference type="Proteomes" id="UP001054945"/>
    </source>
</evidence>
<name>A0AAV4XTJ5_CAEEX</name>
<protein>
    <submittedName>
        <fullName evidence="3">Uncharacterized protein</fullName>
    </submittedName>
</protein>
<feature type="region of interest" description="Disordered" evidence="1">
    <location>
        <begin position="283"/>
        <end position="308"/>
    </location>
</feature>
<keyword evidence="4" id="KW-1185">Reference proteome</keyword>
<keyword evidence="2" id="KW-0472">Membrane</keyword>
<keyword evidence="2" id="KW-1133">Transmembrane helix</keyword>
<gene>
    <name evidence="3" type="ORF">CEXT_223571</name>
</gene>
<proteinExistence type="predicted"/>
<reference evidence="3 4" key="1">
    <citation type="submission" date="2021-06" db="EMBL/GenBank/DDBJ databases">
        <title>Caerostris extrusa draft genome.</title>
        <authorList>
            <person name="Kono N."/>
            <person name="Arakawa K."/>
        </authorList>
    </citation>
    <scope>NUCLEOTIDE SEQUENCE [LARGE SCALE GENOMIC DNA]</scope>
</reference>
<evidence type="ECO:0000256" key="1">
    <source>
        <dbReference type="SAM" id="MobiDB-lite"/>
    </source>
</evidence>
<dbReference type="EMBL" id="BPLR01000930">
    <property type="protein sequence ID" value="GIY98481.1"/>
    <property type="molecule type" value="Genomic_DNA"/>
</dbReference>
<feature type="region of interest" description="Disordered" evidence="1">
    <location>
        <begin position="129"/>
        <end position="199"/>
    </location>
</feature>
<dbReference type="AlphaFoldDB" id="A0AAV4XTJ5"/>
<evidence type="ECO:0000313" key="3">
    <source>
        <dbReference type="EMBL" id="GIY98481.1"/>
    </source>
</evidence>
<comment type="caution">
    <text evidence="3">The sequence shown here is derived from an EMBL/GenBank/DDBJ whole genome shotgun (WGS) entry which is preliminary data.</text>
</comment>
<feature type="compositionally biased region" description="Polar residues" evidence="1">
    <location>
        <begin position="286"/>
        <end position="298"/>
    </location>
</feature>
<feature type="compositionally biased region" description="Basic and acidic residues" evidence="1">
    <location>
        <begin position="165"/>
        <end position="177"/>
    </location>
</feature>
<dbReference type="Proteomes" id="UP001054945">
    <property type="component" value="Unassembled WGS sequence"/>
</dbReference>
<feature type="compositionally biased region" description="Low complexity" evidence="1">
    <location>
        <begin position="137"/>
        <end position="157"/>
    </location>
</feature>
<sequence length="308" mass="32683">MVGLYHPKVPPLKKRAGEEQNPHDPISCSRCRRVNCTQGTIPKAQPSETEPSGCVRGGRLGSISRGKIREPLAQVQAAVTPIWSGERESDHTQGQRDLQPVAYSIFDVVTFSIAIVLLMAGAAMAQYASHGGHHQPGAYAASSHGHANGAHGQHASGYAAHGNAHHADRGAYSDKAHAAHGHHNAGGHASHDAQGAQASHYGKYRNTGAYAHDKGTGYEKAYAYDKKAGHHAVTNDHGAHAAKYGVSDRSAHHNVGAHAQAAHDKHGSHDRYAAQAHGVRAHDSASHGQHGSGHQQMYFQGPGYGYKY</sequence>
<accession>A0AAV4XTJ5</accession>
<evidence type="ECO:0000256" key="2">
    <source>
        <dbReference type="SAM" id="Phobius"/>
    </source>
</evidence>
<organism evidence="3 4">
    <name type="scientific">Caerostris extrusa</name>
    <name type="common">Bark spider</name>
    <name type="synonym">Caerostris bankana</name>
    <dbReference type="NCBI Taxonomy" id="172846"/>
    <lineage>
        <taxon>Eukaryota</taxon>
        <taxon>Metazoa</taxon>
        <taxon>Ecdysozoa</taxon>
        <taxon>Arthropoda</taxon>
        <taxon>Chelicerata</taxon>
        <taxon>Arachnida</taxon>
        <taxon>Araneae</taxon>
        <taxon>Araneomorphae</taxon>
        <taxon>Entelegynae</taxon>
        <taxon>Araneoidea</taxon>
        <taxon>Araneidae</taxon>
        <taxon>Caerostris</taxon>
    </lineage>
</organism>